<protein>
    <recommendedName>
        <fullName evidence="6">LL-diaminopimelate aminotransferase</fullName>
    </recommendedName>
</protein>
<accession>A0ABN3Y2F4</accession>
<dbReference type="InterPro" id="IPR050881">
    <property type="entry name" value="LL-DAP_aminotransferase"/>
</dbReference>
<dbReference type="Proteomes" id="UP001501577">
    <property type="component" value="Unassembled WGS sequence"/>
</dbReference>
<dbReference type="Gene3D" id="3.90.1150.10">
    <property type="entry name" value="Aspartate Aminotransferase, domain 1"/>
    <property type="match status" value="1"/>
</dbReference>
<evidence type="ECO:0000256" key="1">
    <source>
        <dbReference type="ARBA" id="ARBA00001933"/>
    </source>
</evidence>
<dbReference type="InterPro" id="IPR015424">
    <property type="entry name" value="PyrdxlP-dep_Trfase"/>
</dbReference>
<evidence type="ECO:0000256" key="2">
    <source>
        <dbReference type="ARBA" id="ARBA00022576"/>
    </source>
</evidence>
<evidence type="ECO:0008006" key="6">
    <source>
        <dbReference type="Google" id="ProtNLM"/>
    </source>
</evidence>
<dbReference type="PANTHER" id="PTHR42832:SF3">
    <property type="entry name" value="L-GLUTAMINE--4-(METHYLSULFANYL)-2-OXOBUTANOATE AMINOTRANSFERASE"/>
    <property type="match status" value="1"/>
</dbReference>
<proteinExistence type="predicted"/>
<evidence type="ECO:0000313" key="5">
    <source>
        <dbReference type="Proteomes" id="UP001501577"/>
    </source>
</evidence>
<organism evidence="4 5">
    <name type="scientific">Tetragenococcus solitarius</name>
    <dbReference type="NCBI Taxonomy" id="71453"/>
    <lineage>
        <taxon>Bacteria</taxon>
        <taxon>Bacillati</taxon>
        <taxon>Bacillota</taxon>
        <taxon>Bacilli</taxon>
        <taxon>Lactobacillales</taxon>
        <taxon>Enterococcaceae</taxon>
        <taxon>Tetragenococcus</taxon>
    </lineage>
</organism>
<dbReference type="SUPFAM" id="SSF53383">
    <property type="entry name" value="PLP-dependent transferases"/>
    <property type="match status" value="1"/>
</dbReference>
<gene>
    <name evidence="4" type="ORF">GCM10019998_08180</name>
</gene>
<comment type="caution">
    <text evidence="4">The sequence shown here is derived from an EMBL/GenBank/DDBJ whole genome shotgun (WGS) entry which is preliminary data.</text>
</comment>
<dbReference type="PANTHER" id="PTHR42832">
    <property type="entry name" value="AMINO ACID AMINOTRANSFERASE"/>
    <property type="match status" value="1"/>
</dbReference>
<name>A0ABN3Y2F4_9ENTE</name>
<evidence type="ECO:0000313" key="4">
    <source>
        <dbReference type="EMBL" id="GAA3014460.1"/>
    </source>
</evidence>
<comment type="cofactor">
    <cofactor evidence="1">
        <name>pyridoxal 5'-phosphate</name>
        <dbReference type="ChEBI" id="CHEBI:597326"/>
    </cofactor>
</comment>
<evidence type="ECO:0000256" key="3">
    <source>
        <dbReference type="ARBA" id="ARBA00022679"/>
    </source>
</evidence>
<sequence>MPVPAGYTSETFTDLLLEKAHVAVASGIGFGQQGEGYVRIGLTIDKERLKEAVARIAKLDLF</sequence>
<reference evidence="4 5" key="1">
    <citation type="journal article" date="2019" name="Int. J. Syst. Evol. Microbiol.">
        <title>The Global Catalogue of Microorganisms (GCM) 10K type strain sequencing project: providing services to taxonomists for standard genome sequencing and annotation.</title>
        <authorList>
            <consortium name="The Broad Institute Genomics Platform"/>
            <consortium name="The Broad Institute Genome Sequencing Center for Infectious Disease"/>
            <person name="Wu L."/>
            <person name="Ma J."/>
        </authorList>
    </citation>
    <scope>NUCLEOTIDE SEQUENCE [LARGE SCALE GENOMIC DNA]</scope>
    <source>
        <strain evidence="4 5">JCM 8736</strain>
    </source>
</reference>
<keyword evidence="5" id="KW-1185">Reference proteome</keyword>
<dbReference type="EMBL" id="BAAAXQ010000025">
    <property type="protein sequence ID" value="GAA3014460.1"/>
    <property type="molecule type" value="Genomic_DNA"/>
</dbReference>
<keyword evidence="2" id="KW-0032">Aminotransferase</keyword>
<dbReference type="InterPro" id="IPR015422">
    <property type="entry name" value="PyrdxlP-dep_Trfase_small"/>
</dbReference>
<keyword evidence="3" id="KW-0808">Transferase</keyword>